<dbReference type="SUPFAM" id="SSF55729">
    <property type="entry name" value="Acyl-CoA N-acyltransferases (Nat)"/>
    <property type="match status" value="1"/>
</dbReference>
<dbReference type="InterPro" id="IPR000182">
    <property type="entry name" value="GNAT_dom"/>
</dbReference>
<keyword evidence="2" id="KW-0012">Acyltransferase</keyword>
<protein>
    <submittedName>
        <fullName evidence="4">GNAT family N-acetyltransferase</fullName>
    </submittedName>
</protein>
<comment type="caution">
    <text evidence="4">The sequence shown here is derived from an EMBL/GenBank/DDBJ whole genome shotgun (WGS) entry which is preliminary data.</text>
</comment>
<evidence type="ECO:0000259" key="3">
    <source>
        <dbReference type="PROSITE" id="PS51186"/>
    </source>
</evidence>
<reference evidence="4" key="2">
    <citation type="journal article" date="2018" name="ISME J.">
        <title>A dynamic microbial community with high functional redundancy inhabits the cold, oxic subseafloor aquifer.</title>
        <authorList>
            <person name="Tully B.J."/>
            <person name="Wheat C.G."/>
            <person name="Glazer B.T."/>
            <person name="Huber J.A."/>
        </authorList>
    </citation>
    <scope>NUCLEOTIDE SEQUENCE</scope>
    <source>
        <strain evidence="4">NORP83</strain>
    </source>
</reference>
<dbReference type="Gene3D" id="3.40.630.30">
    <property type="match status" value="1"/>
</dbReference>
<dbReference type="AlphaFoldDB" id="A0A2A4YS24"/>
<evidence type="ECO:0000313" key="4">
    <source>
        <dbReference type="EMBL" id="PCI97606.1"/>
    </source>
</evidence>
<name>A0A2A4YS24_9PROT</name>
<sequence>MQLTKNGVKPLVIVRVCYSLITAQNSYIVSFSVFQKVNILSIINIIPMTSAHLSQVKDIYNHYIKHTHINFETNPYNDDYMLEWFEQFDHSGRYHAYVAVENEQVFGFALSQKFRPKPAYSTSIEVTFYLTEAAAGKGLGKKLGHHLLGNLKHQDINRAYAAIALPNAASVGLHKSLGFIEAALLSQVGRKFDKFYDVAYLEYQFS</sequence>
<gene>
    <name evidence="4" type="ORF">COB13_15425</name>
</gene>
<evidence type="ECO:0000256" key="2">
    <source>
        <dbReference type="ARBA" id="ARBA00023315"/>
    </source>
</evidence>
<feature type="domain" description="N-acetyltransferase" evidence="3">
    <location>
        <begin position="43"/>
        <end position="202"/>
    </location>
</feature>
<dbReference type="Pfam" id="PF00583">
    <property type="entry name" value="Acetyltransf_1"/>
    <property type="match status" value="1"/>
</dbReference>
<dbReference type="InterPro" id="IPR016181">
    <property type="entry name" value="Acyl_CoA_acyltransferase"/>
</dbReference>
<dbReference type="PANTHER" id="PTHR43072:SF23">
    <property type="entry name" value="UPF0039 PROTEIN C11D3.02C"/>
    <property type="match status" value="1"/>
</dbReference>
<dbReference type="PROSITE" id="PS51186">
    <property type="entry name" value="GNAT"/>
    <property type="match status" value="1"/>
</dbReference>
<keyword evidence="1 4" id="KW-0808">Transferase</keyword>
<reference key="1">
    <citation type="submission" date="2017-08" db="EMBL/GenBank/DDBJ databases">
        <title>A dynamic microbial community with high functional redundancy inhabits the cold, oxic subseafloor aquifer.</title>
        <authorList>
            <person name="Tully B.J."/>
            <person name="Wheat C.G."/>
            <person name="Glazer B.T."/>
            <person name="Huber J.A."/>
        </authorList>
    </citation>
    <scope>NUCLEOTIDE SEQUENCE [LARGE SCALE GENOMIC DNA]</scope>
</reference>
<dbReference type="CDD" id="cd04301">
    <property type="entry name" value="NAT_SF"/>
    <property type="match status" value="1"/>
</dbReference>
<dbReference type="EMBL" id="NVUS01000028">
    <property type="protein sequence ID" value="PCI97606.1"/>
    <property type="molecule type" value="Genomic_DNA"/>
</dbReference>
<proteinExistence type="predicted"/>
<organism evidence="4">
    <name type="scientific">OCS116 cluster bacterium</name>
    <dbReference type="NCBI Taxonomy" id="2030921"/>
    <lineage>
        <taxon>Bacteria</taxon>
        <taxon>Pseudomonadati</taxon>
        <taxon>Pseudomonadota</taxon>
        <taxon>Alphaproteobacteria</taxon>
        <taxon>OCS116 cluster</taxon>
    </lineage>
</organism>
<evidence type="ECO:0000256" key="1">
    <source>
        <dbReference type="ARBA" id="ARBA00022679"/>
    </source>
</evidence>
<dbReference type="GO" id="GO:0016747">
    <property type="term" value="F:acyltransferase activity, transferring groups other than amino-acyl groups"/>
    <property type="evidence" value="ECO:0007669"/>
    <property type="project" value="InterPro"/>
</dbReference>
<dbReference type="PANTHER" id="PTHR43072">
    <property type="entry name" value="N-ACETYLTRANSFERASE"/>
    <property type="match status" value="1"/>
</dbReference>
<accession>A0A2A4YS24</accession>